<dbReference type="Gene3D" id="1.10.540.10">
    <property type="entry name" value="Acyl-CoA dehydrogenase/oxidase, N-terminal domain"/>
    <property type="match status" value="1"/>
</dbReference>
<dbReference type="Gene3D" id="1.20.140.10">
    <property type="entry name" value="Butyryl-CoA Dehydrogenase, subunit A, domain 3"/>
    <property type="match status" value="1"/>
</dbReference>
<evidence type="ECO:0000256" key="1">
    <source>
        <dbReference type="ARBA" id="ARBA00001974"/>
    </source>
</evidence>
<dbReference type="InterPro" id="IPR036250">
    <property type="entry name" value="AcylCo_DH-like_C"/>
</dbReference>
<dbReference type="SUPFAM" id="SSF47203">
    <property type="entry name" value="Acyl-CoA dehydrogenase C-terminal domain-like"/>
    <property type="match status" value="1"/>
</dbReference>
<keyword evidence="5" id="KW-0560">Oxidoreductase</keyword>
<evidence type="ECO:0000256" key="4">
    <source>
        <dbReference type="ARBA" id="ARBA00022827"/>
    </source>
</evidence>
<dbReference type="SUPFAM" id="SSF56645">
    <property type="entry name" value="Acyl-CoA dehydrogenase NM domain-like"/>
    <property type="match status" value="1"/>
</dbReference>
<dbReference type="Pfam" id="PF02770">
    <property type="entry name" value="Acyl-CoA_dh_M"/>
    <property type="match status" value="1"/>
</dbReference>
<evidence type="ECO:0000313" key="10">
    <source>
        <dbReference type="Proteomes" id="UP000706039"/>
    </source>
</evidence>
<dbReference type="EMBL" id="JAINVV010000001">
    <property type="protein sequence ID" value="MBY8820766.1"/>
    <property type="molecule type" value="Genomic_DNA"/>
</dbReference>
<dbReference type="PIRSF" id="PIRSF016578">
    <property type="entry name" value="HsaA"/>
    <property type="match status" value="1"/>
</dbReference>
<evidence type="ECO:0000259" key="7">
    <source>
        <dbReference type="Pfam" id="PF02770"/>
    </source>
</evidence>
<dbReference type="Proteomes" id="UP000706039">
    <property type="component" value="Unassembled WGS sequence"/>
</dbReference>
<comment type="caution">
    <text evidence="9">The sequence shown here is derived from an EMBL/GenBank/DDBJ whole genome shotgun (WGS) entry which is preliminary data.</text>
</comment>
<dbReference type="InterPro" id="IPR013786">
    <property type="entry name" value="AcylCoA_DH/ox_N"/>
</dbReference>
<dbReference type="InterPro" id="IPR037069">
    <property type="entry name" value="AcylCoA_DH/ox_N_sf"/>
</dbReference>
<dbReference type="Gene3D" id="2.40.110.10">
    <property type="entry name" value="Butyryl-CoA Dehydrogenase, subunit A, domain 2"/>
    <property type="match status" value="1"/>
</dbReference>
<dbReference type="RefSeq" id="WP_222987880.1">
    <property type="nucleotide sequence ID" value="NZ_JAINVV010000001.1"/>
</dbReference>
<comment type="cofactor">
    <cofactor evidence="1 5">
        <name>FAD</name>
        <dbReference type="ChEBI" id="CHEBI:57692"/>
    </cofactor>
</comment>
<sequence>MADSRMPTDEALVALTGQLAALAADYDRSAVFPARCIDHIRDAGLVALTVCTDLGGGGAGIAAAAHVLGAVARGDPSSALILAMTYGFGLKTRMLKGDARAAADIVLRDVVARSALVGEFRVEPDLGTPARGGLPATIARRAAGGWRIFGRKTYATGSIGLDWCSVLARTDEDAPRIGRFLVRVEAPGVAVEESWDHLGMRATVSHDMVFDDVLVGEADVIGLDLPGTAALTTDDVAGALWNALSIPVIYHGVAQSARDWLGGYLNDRAPSNLGASLATLPRVQERFGEIETLLLANDLILRSAMAIAEQATRGSIETAEAAKHLVTANATKAVGIALELTGNPGLSRRNPLERHYRDVMCSRIHSPQSDTILRNAGRRALERRVAAR</sequence>
<dbReference type="InterPro" id="IPR046373">
    <property type="entry name" value="Acyl-CoA_Oxase/DH_mid-dom_sf"/>
</dbReference>
<dbReference type="PANTHER" id="PTHR43831">
    <property type="entry name" value="ISOBUTYRYL-COA DEHYDROGENASE"/>
    <property type="match status" value="1"/>
</dbReference>
<dbReference type="PANTHER" id="PTHR43831:SF1">
    <property type="entry name" value="ISOBUTYRYL-COA DEHYDROGENASE, MITOCHONDRIAL"/>
    <property type="match status" value="1"/>
</dbReference>
<dbReference type="CDD" id="cd00567">
    <property type="entry name" value="ACAD"/>
    <property type="match status" value="1"/>
</dbReference>
<name>A0ABS7PHK0_9SPHN</name>
<evidence type="ECO:0000256" key="2">
    <source>
        <dbReference type="ARBA" id="ARBA00009347"/>
    </source>
</evidence>
<gene>
    <name evidence="9" type="ORF">K7G82_00585</name>
</gene>
<evidence type="ECO:0000259" key="8">
    <source>
        <dbReference type="Pfam" id="PF02771"/>
    </source>
</evidence>
<keyword evidence="10" id="KW-1185">Reference proteome</keyword>
<evidence type="ECO:0000259" key="6">
    <source>
        <dbReference type="Pfam" id="PF00441"/>
    </source>
</evidence>
<feature type="domain" description="Acyl-CoA dehydrogenase/oxidase C-terminal" evidence="6">
    <location>
        <begin position="245"/>
        <end position="378"/>
    </location>
</feature>
<dbReference type="InterPro" id="IPR009075">
    <property type="entry name" value="AcylCo_DH/oxidase_C"/>
</dbReference>
<keyword evidence="4 5" id="KW-0274">FAD</keyword>
<dbReference type="Pfam" id="PF02771">
    <property type="entry name" value="Acyl-CoA_dh_N"/>
    <property type="match status" value="1"/>
</dbReference>
<organism evidence="9 10">
    <name type="scientific">Sphingomonas colocasiae</name>
    <dbReference type="NCBI Taxonomy" id="1848973"/>
    <lineage>
        <taxon>Bacteria</taxon>
        <taxon>Pseudomonadati</taxon>
        <taxon>Pseudomonadota</taxon>
        <taxon>Alphaproteobacteria</taxon>
        <taxon>Sphingomonadales</taxon>
        <taxon>Sphingomonadaceae</taxon>
        <taxon>Sphingomonas</taxon>
    </lineage>
</organism>
<comment type="similarity">
    <text evidence="2 5">Belongs to the acyl-CoA dehydrogenase family.</text>
</comment>
<dbReference type="InterPro" id="IPR052547">
    <property type="entry name" value="Mito_Isobutyryl-CoADH"/>
</dbReference>
<keyword evidence="3 5" id="KW-0285">Flavoprotein</keyword>
<evidence type="ECO:0000256" key="3">
    <source>
        <dbReference type="ARBA" id="ARBA00022630"/>
    </source>
</evidence>
<reference evidence="9 10" key="1">
    <citation type="submission" date="2021-08" db="EMBL/GenBank/DDBJ databases">
        <authorList>
            <person name="Tuo L."/>
        </authorList>
    </citation>
    <scope>NUCLEOTIDE SEQUENCE [LARGE SCALE GENOMIC DNA]</scope>
    <source>
        <strain evidence="9 10">JCM 31229</strain>
    </source>
</reference>
<protein>
    <submittedName>
        <fullName evidence="9">Acyl-CoA/acyl-ACP dehydrogenase</fullName>
    </submittedName>
</protein>
<feature type="domain" description="Acyl-CoA oxidase/dehydrogenase middle" evidence="7">
    <location>
        <begin position="123"/>
        <end position="213"/>
    </location>
</feature>
<dbReference type="Pfam" id="PF00441">
    <property type="entry name" value="Acyl-CoA_dh_1"/>
    <property type="match status" value="1"/>
</dbReference>
<evidence type="ECO:0000256" key="5">
    <source>
        <dbReference type="RuleBase" id="RU362125"/>
    </source>
</evidence>
<feature type="domain" description="Acyl-CoA dehydrogenase/oxidase N-terminal" evidence="8">
    <location>
        <begin position="15"/>
        <end position="88"/>
    </location>
</feature>
<evidence type="ECO:0000313" key="9">
    <source>
        <dbReference type="EMBL" id="MBY8820766.1"/>
    </source>
</evidence>
<dbReference type="InterPro" id="IPR009100">
    <property type="entry name" value="AcylCoA_DH/oxidase_NM_dom_sf"/>
</dbReference>
<accession>A0ABS7PHK0</accession>
<proteinExistence type="inferred from homology"/>
<dbReference type="InterPro" id="IPR006091">
    <property type="entry name" value="Acyl-CoA_Oxase/DH_mid-dom"/>
</dbReference>